<feature type="compositionally biased region" description="Low complexity" evidence="3">
    <location>
        <begin position="97"/>
        <end position="106"/>
    </location>
</feature>
<feature type="compositionally biased region" description="Low complexity" evidence="3">
    <location>
        <begin position="317"/>
        <end position="329"/>
    </location>
</feature>
<dbReference type="Pfam" id="PF24554">
    <property type="entry name" value="DUF7603"/>
    <property type="match status" value="1"/>
</dbReference>
<dbReference type="Proteomes" id="UP000036947">
    <property type="component" value="Unassembled WGS sequence"/>
</dbReference>
<gene>
    <name evidence="5" type="ORF">TOPH_05925</name>
</gene>
<feature type="region of interest" description="Disordered" evidence="3">
    <location>
        <begin position="1"/>
        <end position="113"/>
    </location>
</feature>
<feature type="region of interest" description="Disordered" evidence="3">
    <location>
        <begin position="235"/>
        <end position="382"/>
    </location>
</feature>
<organism evidence="5 6">
    <name type="scientific">Tolypocladium ophioglossoides (strain CBS 100239)</name>
    <name type="common">Snaketongue truffleclub</name>
    <name type="synonym">Elaphocordyceps ophioglossoides</name>
    <dbReference type="NCBI Taxonomy" id="1163406"/>
    <lineage>
        <taxon>Eukaryota</taxon>
        <taxon>Fungi</taxon>
        <taxon>Dikarya</taxon>
        <taxon>Ascomycota</taxon>
        <taxon>Pezizomycotina</taxon>
        <taxon>Sordariomycetes</taxon>
        <taxon>Hypocreomycetidae</taxon>
        <taxon>Hypocreales</taxon>
        <taxon>Ophiocordycipitaceae</taxon>
        <taxon>Tolypocladium</taxon>
    </lineage>
</organism>
<evidence type="ECO:0000313" key="6">
    <source>
        <dbReference type="Proteomes" id="UP000036947"/>
    </source>
</evidence>
<sequence length="1119" mass="122807">MASPRGVGAGPRAPTTTATMEPPLSIAPHSDTASASSEVLRDVPSPHHQHRPSLSLRLSHSHHRRRRRKSSSSDTASQPAAQDSLSNSLVDSPSPSPSNATSTPKSTPAPAPVPAALVRSPIRRKPLSSTASSLSLVASIRSSADSPALSTSYVELPKPDHRFARPLSVDSPTLYDFSSSLRASLSQFGSSAKLAPTDTATPGAISIPSGYQPDLAPAELSDVLSAYDDLISEGSDFAPDAARDGTPTNPLDDSSDDVESLYADNINHSPTPPLMLFAPKPTPPHLKLDKVDTSVAQDERKSNIESPSSESAKLTASPLLNKPLPKSPSQASPLASLFGWGNQSPSVTDFSSIPSPLSPPRNGSTNDALHANRSLSENPKANAAKANPINYCESYLSTPPPSLALSSIQVEEMEEELKAISSELAASIRREMDLEDLVDRLQEQASNPQAPGKRTSDYFSDSGYSSAKLSEYDQSREEIERIQRRSEQEKASIRLELSNKLQDERSKRKALDQQIKELSEKASQMDLAQMNNMDANDRVKELENTCEDLRRRLSEERQSKNNFEDVLSALKGELQDACNERDNLRDEVVPQLRARVEGLESEAASYTNLTYESTKMQQQLQSLQKENTSLRNSSGGPPEGFALSRSNSVAASSFRPRGPPPALRGLSRSESVKNVQVESREQLAERLKDVEAQRDALHSALKNLLERQEFQNRENQKKIRILENERQRLLSNSPQKTGFEKDISSLRTEINVLRRRAEDALEQKWQVEKGLVGLKMDLDRAEEEIASLRALLKEKDILIPPSMARSSSSSGSPSVPITSESLERAYRELQDAYTESLERIKKLEPGSGTGASNDKTQLALQRLEQSLSAAVSERDAARQQSNGLRSQLDGLAAIESKSVEREKALADELNDSAQRVEQLAAQVRTQLSTNTELRHRLSDTVVRGDAERKANSERISGLQERLHALEEQLVASQTASEDRVGRHEEEISRLREAHNEQLRRINSGAGVGMTAPKSPLLKPGASKMFARSSQAIPVKSFEDELQIKTLRAQVTELETALADAENEIQQVVAKMSTAQIDVMNLQEEREAAVRETRRLQKILVDEQSKSFQERFKSLSGVVV</sequence>
<evidence type="ECO:0000259" key="4">
    <source>
        <dbReference type="Pfam" id="PF24554"/>
    </source>
</evidence>
<feature type="compositionally biased region" description="Polar residues" evidence="3">
    <location>
        <begin position="304"/>
        <end position="314"/>
    </location>
</feature>
<feature type="compositionally biased region" description="Polar residues" evidence="3">
    <location>
        <begin position="457"/>
        <end position="468"/>
    </location>
</feature>
<evidence type="ECO:0000256" key="1">
    <source>
        <dbReference type="ARBA" id="ARBA00023054"/>
    </source>
</evidence>
<feature type="compositionally biased region" description="Polar residues" evidence="3">
    <location>
        <begin position="615"/>
        <end position="635"/>
    </location>
</feature>
<feature type="compositionally biased region" description="Basic and acidic residues" evidence="3">
    <location>
        <begin position="286"/>
        <end position="303"/>
    </location>
</feature>
<evidence type="ECO:0000313" key="5">
    <source>
        <dbReference type="EMBL" id="KND89512.1"/>
    </source>
</evidence>
<keyword evidence="6" id="KW-1185">Reference proteome</keyword>
<feature type="compositionally biased region" description="Polar residues" evidence="3">
    <location>
        <begin position="341"/>
        <end position="377"/>
    </location>
</feature>
<feature type="region of interest" description="Disordered" evidence="3">
    <location>
        <begin position="615"/>
        <end position="677"/>
    </location>
</feature>
<protein>
    <recommendedName>
        <fullName evidence="4">DUF7603 domain-containing protein</fullName>
    </recommendedName>
</protein>
<evidence type="ECO:0000256" key="3">
    <source>
        <dbReference type="SAM" id="MobiDB-lite"/>
    </source>
</evidence>
<accession>A0A0L0N637</accession>
<dbReference type="EMBL" id="LFRF01000018">
    <property type="protein sequence ID" value="KND89512.1"/>
    <property type="molecule type" value="Genomic_DNA"/>
</dbReference>
<dbReference type="InterPro" id="IPR056023">
    <property type="entry name" value="DUF7603"/>
</dbReference>
<dbReference type="PANTHER" id="PTHR32083">
    <property type="entry name" value="CILIA AND FLAGELLA-ASSOCIATED PROTEIN 58-RELATED"/>
    <property type="match status" value="1"/>
</dbReference>
<feature type="coiled-coil region" evidence="2">
    <location>
        <begin position="1043"/>
        <end position="1098"/>
    </location>
</feature>
<keyword evidence="1 2" id="KW-0175">Coiled coil</keyword>
<dbReference type="AlphaFoldDB" id="A0A0L0N637"/>
<feature type="region of interest" description="Disordered" evidence="3">
    <location>
        <begin position="442"/>
        <end position="472"/>
    </location>
</feature>
<feature type="compositionally biased region" description="Polar residues" evidence="3">
    <location>
        <begin position="74"/>
        <end position="91"/>
    </location>
</feature>
<feature type="coiled-coil region" evidence="2">
    <location>
        <begin position="680"/>
        <end position="1000"/>
    </location>
</feature>
<feature type="domain" description="DUF7603" evidence="4">
    <location>
        <begin position="859"/>
        <end position="967"/>
    </location>
</feature>
<dbReference type="STRING" id="1163406.A0A0L0N637"/>
<name>A0A0L0N637_TOLOC</name>
<dbReference type="OrthoDB" id="5395440at2759"/>
<evidence type="ECO:0000256" key="2">
    <source>
        <dbReference type="SAM" id="Coils"/>
    </source>
</evidence>
<proteinExistence type="predicted"/>
<feature type="compositionally biased region" description="Basic residues" evidence="3">
    <location>
        <begin position="59"/>
        <end position="70"/>
    </location>
</feature>
<reference evidence="5 6" key="1">
    <citation type="journal article" date="2015" name="BMC Genomics">
        <title>The genome of the truffle-parasite Tolypocladium ophioglossoides and the evolution of antifungal peptaibiotics.</title>
        <authorList>
            <person name="Quandt C.A."/>
            <person name="Bushley K.E."/>
            <person name="Spatafora J.W."/>
        </authorList>
    </citation>
    <scope>NUCLEOTIDE SEQUENCE [LARGE SCALE GENOMIC DNA]</scope>
    <source>
        <strain evidence="5 6">CBS 100239</strain>
    </source>
</reference>
<feature type="compositionally biased region" description="Low complexity" evidence="3">
    <location>
        <begin position="10"/>
        <end position="19"/>
    </location>
</feature>
<comment type="caution">
    <text evidence="5">The sequence shown here is derived from an EMBL/GenBank/DDBJ whole genome shotgun (WGS) entry which is preliminary data.</text>
</comment>